<dbReference type="SUPFAM" id="SSF54001">
    <property type="entry name" value="Cysteine proteinases"/>
    <property type="match status" value="1"/>
</dbReference>
<sequence length="185" mass="19417">MSHSHPPVLRRLALFGLAAALVTTVTLGAAAPSPAAADSRAAGSHATAAQRAAKARAAQARAVAAAKARGLRIVAFAKAQKGKPYRLGAGGPKAFDCSGLAGYVYRKAQLKLGRTANAQFHQVRRLAKAQRRPGDLVFWVRGGHAYHVAVYAGQGKVWHAPKPGSRVKLAAIFEPGRVRYGRIGV</sequence>
<organism evidence="7 8">
    <name type="scientific">Krasilnikovia cinnamomea</name>
    <dbReference type="NCBI Taxonomy" id="349313"/>
    <lineage>
        <taxon>Bacteria</taxon>
        <taxon>Bacillati</taxon>
        <taxon>Actinomycetota</taxon>
        <taxon>Actinomycetes</taxon>
        <taxon>Micromonosporales</taxon>
        <taxon>Micromonosporaceae</taxon>
        <taxon>Krasilnikovia</taxon>
    </lineage>
</organism>
<keyword evidence="8" id="KW-1185">Reference proteome</keyword>
<comment type="caution">
    <text evidence="7">The sequence shown here is derived from an EMBL/GenBank/DDBJ whole genome shotgun (WGS) entry which is preliminary data.</text>
</comment>
<dbReference type="Pfam" id="PF00877">
    <property type="entry name" value="NLPC_P60"/>
    <property type="match status" value="1"/>
</dbReference>
<dbReference type="PROSITE" id="PS51318">
    <property type="entry name" value="TAT"/>
    <property type="match status" value="1"/>
</dbReference>
<dbReference type="EMBL" id="SHKY01000001">
    <property type="protein sequence ID" value="RZU49038.1"/>
    <property type="molecule type" value="Genomic_DNA"/>
</dbReference>
<evidence type="ECO:0000256" key="3">
    <source>
        <dbReference type="ARBA" id="ARBA00022801"/>
    </source>
</evidence>
<protein>
    <submittedName>
        <fullName evidence="7">Cell wall-associated NlpC family hydrolase</fullName>
    </submittedName>
</protein>
<feature type="chain" id="PRO_5039056877" evidence="5">
    <location>
        <begin position="30"/>
        <end position="185"/>
    </location>
</feature>
<keyword evidence="2" id="KW-0645">Protease</keyword>
<keyword evidence="4" id="KW-0788">Thiol protease</keyword>
<dbReference type="OrthoDB" id="5177647at2"/>
<keyword evidence="3 7" id="KW-0378">Hydrolase</keyword>
<dbReference type="PROSITE" id="PS51935">
    <property type="entry name" value="NLPC_P60"/>
    <property type="match status" value="1"/>
</dbReference>
<dbReference type="PANTHER" id="PTHR47359">
    <property type="entry name" value="PEPTIDOGLYCAN DL-ENDOPEPTIDASE CWLO"/>
    <property type="match status" value="1"/>
</dbReference>
<dbReference type="Proteomes" id="UP000292564">
    <property type="component" value="Unassembled WGS sequence"/>
</dbReference>
<dbReference type="GO" id="GO:0008234">
    <property type="term" value="F:cysteine-type peptidase activity"/>
    <property type="evidence" value="ECO:0007669"/>
    <property type="project" value="UniProtKB-KW"/>
</dbReference>
<accession>A0A4Q7ZEF2</accession>
<evidence type="ECO:0000256" key="4">
    <source>
        <dbReference type="ARBA" id="ARBA00022807"/>
    </source>
</evidence>
<dbReference type="InterPro" id="IPR006311">
    <property type="entry name" value="TAT_signal"/>
</dbReference>
<evidence type="ECO:0000256" key="5">
    <source>
        <dbReference type="SAM" id="SignalP"/>
    </source>
</evidence>
<dbReference type="AlphaFoldDB" id="A0A4Q7ZEF2"/>
<evidence type="ECO:0000313" key="7">
    <source>
        <dbReference type="EMBL" id="RZU49038.1"/>
    </source>
</evidence>
<evidence type="ECO:0000259" key="6">
    <source>
        <dbReference type="PROSITE" id="PS51935"/>
    </source>
</evidence>
<keyword evidence="5" id="KW-0732">Signal</keyword>
<dbReference type="PANTHER" id="PTHR47359:SF3">
    <property type="entry name" value="NLP_P60 DOMAIN-CONTAINING PROTEIN-RELATED"/>
    <property type="match status" value="1"/>
</dbReference>
<dbReference type="Gene3D" id="3.90.1720.10">
    <property type="entry name" value="endopeptidase domain like (from Nostoc punctiforme)"/>
    <property type="match status" value="1"/>
</dbReference>
<proteinExistence type="inferred from homology"/>
<dbReference type="GO" id="GO:0006508">
    <property type="term" value="P:proteolysis"/>
    <property type="evidence" value="ECO:0007669"/>
    <property type="project" value="UniProtKB-KW"/>
</dbReference>
<evidence type="ECO:0000313" key="8">
    <source>
        <dbReference type="Proteomes" id="UP000292564"/>
    </source>
</evidence>
<dbReference type="InterPro" id="IPR038765">
    <property type="entry name" value="Papain-like_cys_pep_sf"/>
</dbReference>
<comment type="similarity">
    <text evidence="1">Belongs to the peptidase C40 family.</text>
</comment>
<name>A0A4Q7ZEF2_9ACTN</name>
<dbReference type="InterPro" id="IPR051794">
    <property type="entry name" value="PG_Endopeptidase_C40"/>
</dbReference>
<gene>
    <name evidence="7" type="ORF">EV385_0772</name>
</gene>
<evidence type="ECO:0000256" key="1">
    <source>
        <dbReference type="ARBA" id="ARBA00007074"/>
    </source>
</evidence>
<dbReference type="RefSeq" id="WP_130508180.1">
    <property type="nucleotide sequence ID" value="NZ_SHKY01000001.1"/>
</dbReference>
<feature type="signal peptide" evidence="5">
    <location>
        <begin position="1"/>
        <end position="29"/>
    </location>
</feature>
<dbReference type="InterPro" id="IPR000064">
    <property type="entry name" value="NLP_P60_dom"/>
</dbReference>
<evidence type="ECO:0000256" key="2">
    <source>
        <dbReference type="ARBA" id="ARBA00022670"/>
    </source>
</evidence>
<feature type="domain" description="NlpC/P60" evidence="6">
    <location>
        <begin position="67"/>
        <end position="185"/>
    </location>
</feature>
<reference evidence="7 8" key="1">
    <citation type="submission" date="2019-02" db="EMBL/GenBank/DDBJ databases">
        <title>Sequencing the genomes of 1000 actinobacteria strains.</title>
        <authorList>
            <person name="Klenk H.-P."/>
        </authorList>
    </citation>
    <scope>NUCLEOTIDE SEQUENCE [LARGE SCALE GENOMIC DNA]</scope>
    <source>
        <strain evidence="7 8">DSM 45162</strain>
    </source>
</reference>